<dbReference type="EMBL" id="CP128355">
    <property type="protein sequence ID" value="XAF71163.1"/>
    <property type="molecule type" value="Genomic_DNA"/>
</dbReference>
<evidence type="ECO:0000313" key="2">
    <source>
        <dbReference type="EMBL" id="XAF71163.1"/>
    </source>
</evidence>
<gene>
    <name evidence="2" type="ORF">QQM35_03355</name>
</gene>
<reference evidence="2 3" key="1">
    <citation type="journal article" date="2024" name="Pathogens">
        <title>Staphylococcus hsinchuensis sp. nov., Isolated from Soymilk.</title>
        <authorList>
            <person name="Wang Y.T."/>
            <person name="Lin Y.C."/>
            <person name="Hsieh Y.H."/>
            <person name="Lin Y.T."/>
            <person name="Hamada M."/>
            <person name="Chen C.C."/>
            <person name="Liou J.S."/>
            <person name="Lee A.Y."/>
            <person name="Zhang W.L."/>
            <person name="Chen Y.T."/>
            <person name="Huang C.H."/>
        </authorList>
    </citation>
    <scope>NUCLEOTIDE SEQUENCE [LARGE SCALE GENOMIC DNA]</scope>
    <source>
        <strain evidence="2 3">H164</strain>
    </source>
</reference>
<protein>
    <submittedName>
        <fullName evidence="2">2-dehydropantoate 2-reductase N-terminal domain-containing protein</fullName>
    </submittedName>
</protein>
<name>A0ABZ3EFD0_9STAP</name>
<evidence type="ECO:0000313" key="3">
    <source>
        <dbReference type="Proteomes" id="UP001436297"/>
    </source>
</evidence>
<organism evidence="2 3">
    <name type="scientific">Staphylococcus hsinchuensis</name>
    <dbReference type="NCBI Taxonomy" id="3051183"/>
    <lineage>
        <taxon>Bacteria</taxon>
        <taxon>Bacillati</taxon>
        <taxon>Bacillota</taxon>
        <taxon>Bacilli</taxon>
        <taxon>Bacillales</taxon>
        <taxon>Staphylococcaceae</taxon>
        <taxon>Staphylococcus</taxon>
    </lineage>
</organism>
<evidence type="ECO:0000259" key="1">
    <source>
        <dbReference type="Pfam" id="PF02558"/>
    </source>
</evidence>
<dbReference type="Gene3D" id="3.40.50.720">
    <property type="entry name" value="NAD(P)-binding Rossmann-like Domain"/>
    <property type="match status" value="1"/>
</dbReference>
<dbReference type="RefSeq" id="WP_251521506.1">
    <property type="nucleotide sequence ID" value="NZ_CP128355.1"/>
</dbReference>
<dbReference type="SUPFAM" id="SSF51735">
    <property type="entry name" value="NAD(P)-binding Rossmann-fold domains"/>
    <property type="match status" value="1"/>
</dbReference>
<keyword evidence="3" id="KW-1185">Reference proteome</keyword>
<accession>A0ABZ3EFD0</accession>
<dbReference type="InterPro" id="IPR036291">
    <property type="entry name" value="NAD(P)-bd_dom_sf"/>
</dbReference>
<dbReference type="Pfam" id="PF02558">
    <property type="entry name" value="ApbA"/>
    <property type="match status" value="1"/>
</dbReference>
<proteinExistence type="predicted"/>
<dbReference type="InterPro" id="IPR013332">
    <property type="entry name" value="KPR_N"/>
</dbReference>
<feature type="domain" description="Ketopantoate reductase N-terminal" evidence="1">
    <location>
        <begin position="3"/>
        <end position="153"/>
    </location>
</feature>
<dbReference type="Proteomes" id="UP001436297">
    <property type="component" value="Chromosome"/>
</dbReference>
<sequence>MNILIFGAGVQGQHLAHALNKPENNITIFARGKTYERLKNRGIVLHHYLQRKDTVDEFNYIEELKESDAYDIIFVTMKYSHYYSIIPTLANNISQNIVFVGNNSNPRKLRQTILEQTQIPKNIAFGFSISGGIREDNVTNILRFNAGELKVSYLDGGPSIS</sequence>